<reference evidence="1 2" key="1">
    <citation type="journal article" date="2023" name="ACS Omega">
        <title>Identification of the Neoaspergillic Acid Biosynthesis Gene Cluster by Establishing an In Vitro CRISPR-Ribonucleoprotein Genetic System in Aspergillus melleus.</title>
        <authorList>
            <person name="Yuan B."/>
            <person name="Grau M.F."/>
            <person name="Murata R.M."/>
            <person name="Torok T."/>
            <person name="Venkateswaran K."/>
            <person name="Stajich J.E."/>
            <person name="Wang C.C.C."/>
        </authorList>
    </citation>
    <scope>NUCLEOTIDE SEQUENCE [LARGE SCALE GENOMIC DNA]</scope>
    <source>
        <strain evidence="1 2">IMV 1140</strain>
    </source>
</reference>
<dbReference type="Proteomes" id="UP001177260">
    <property type="component" value="Unassembled WGS sequence"/>
</dbReference>
<sequence>MVSTATTTGAAASSTTCGSSAQFELPVKDAACGVPNTNKYKNFLEQCAKPAGVLPYDHDCALYGLAVDQSVQDLTDCLYDAGVAWKDVWCYGDTNATATATSFPTATATSSKTSTNSKTRTASSSSASSTETSAATTVQLSKGPMSLPSVVVLSTLLVSAALFGLQ</sequence>
<proteinExistence type="predicted"/>
<accession>A0ACC3ASA5</accession>
<organism evidence="1 2">
    <name type="scientific">Aspergillus melleus</name>
    <dbReference type="NCBI Taxonomy" id="138277"/>
    <lineage>
        <taxon>Eukaryota</taxon>
        <taxon>Fungi</taxon>
        <taxon>Dikarya</taxon>
        <taxon>Ascomycota</taxon>
        <taxon>Pezizomycotina</taxon>
        <taxon>Eurotiomycetes</taxon>
        <taxon>Eurotiomycetidae</taxon>
        <taxon>Eurotiales</taxon>
        <taxon>Aspergillaceae</taxon>
        <taxon>Aspergillus</taxon>
        <taxon>Aspergillus subgen. Circumdati</taxon>
    </lineage>
</organism>
<evidence type="ECO:0000313" key="2">
    <source>
        <dbReference type="Proteomes" id="UP001177260"/>
    </source>
</evidence>
<comment type="caution">
    <text evidence="1">The sequence shown here is derived from an EMBL/GenBank/DDBJ whole genome shotgun (WGS) entry which is preliminary data.</text>
</comment>
<name>A0ACC3ASA5_9EURO</name>
<keyword evidence="2" id="KW-1185">Reference proteome</keyword>
<gene>
    <name evidence="1" type="ORF">N8T08_009971</name>
</gene>
<dbReference type="EMBL" id="JAOPJF010000077">
    <property type="protein sequence ID" value="KAK1140658.1"/>
    <property type="molecule type" value="Genomic_DNA"/>
</dbReference>
<evidence type="ECO:0000313" key="1">
    <source>
        <dbReference type="EMBL" id="KAK1140658.1"/>
    </source>
</evidence>
<protein>
    <submittedName>
        <fullName evidence="1">Uncharacterized protein</fullName>
    </submittedName>
</protein>